<keyword evidence="3" id="KW-0812">Transmembrane</keyword>
<dbReference type="STRING" id="1297742.A176_001695"/>
<evidence type="ECO:0000256" key="3">
    <source>
        <dbReference type="SAM" id="Phobius"/>
    </source>
</evidence>
<keyword evidence="3" id="KW-0472">Membrane</keyword>
<dbReference type="PROSITE" id="PS50293">
    <property type="entry name" value="TPR_REGION"/>
    <property type="match status" value="1"/>
</dbReference>
<keyword evidence="5" id="KW-1185">Reference proteome</keyword>
<dbReference type="RefSeq" id="WP_002640823.1">
    <property type="nucleotide sequence ID" value="NZ_CP012109.1"/>
</dbReference>
<evidence type="ECO:0000256" key="2">
    <source>
        <dbReference type="SAM" id="MobiDB-lite"/>
    </source>
</evidence>
<dbReference type="PROSITE" id="PS50005">
    <property type="entry name" value="TPR"/>
    <property type="match status" value="3"/>
</dbReference>
<dbReference type="AlphaFoldDB" id="A0A0H4WT96"/>
<dbReference type="GO" id="GO:0016757">
    <property type="term" value="F:glycosyltransferase activity"/>
    <property type="evidence" value="ECO:0007669"/>
    <property type="project" value="TreeGrafter"/>
</dbReference>
<feature type="repeat" description="TPR" evidence="1">
    <location>
        <begin position="246"/>
        <end position="279"/>
    </location>
</feature>
<dbReference type="eggNOG" id="COG0457">
    <property type="taxonomic scope" value="Bacteria"/>
</dbReference>
<dbReference type="InterPro" id="IPR019734">
    <property type="entry name" value="TPR_rpt"/>
</dbReference>
<name>A0A0H4WT96_9BACT</name>
<feature type="compositionally biased region" description="Polar residues" evidence="2">
    <location>
        <begin position="371"/>
        <end position="386"/>
    </location>
</feature>
<dbReference type="KEGG" id="mym:A176_001695"/>
<dbReference type="PANTHER" id="PTHR44998:SF1">
    <property type="entry name" value="UDP-N-ACETYLGLUCOSAMINE--PEPTIDE N-ACETYLGLUCOSAMINYLTRANSFERASE 110 KDA SUBUNIT"/>
    <property type="match status" value="1"/>
</dbReference>
<dbReference type="EMBL" id="CP012109">
    <property type="protein sequence ID" value="AKQ64783.1"/>
    <property type="molecule type" value="Genomic_DNA"/>
</dbReference>
<evidence type="ECO:0000313" key="4">
    <source>
        <dbReference type="EMBL" id="AKQ64783.1"/>
    </source>
</evidence>
<feature type="region of interest" description="Disordered" evidence="2">
    <location>
        <begin position="363"/>
        <end position="386"/>
    </location>
</feature>
<keyword evidence="1" id="KW-0802">TPR repeat</keyword>
<sequence length="386" mass="41093">MRHDNSKTPRFAGLTLPSAVRTALVPVSLVALGLIVAWADAPLPPALGTWLDSERQHARLAVVRVAFPAPEQPLTPGDGSAAGHTLAAWVRTNDVAQAEGRSAGTGIVVDASTSTPGNEDAPGLSRAAPDVDTSLALPHVHGRRVDHLSRAHLLREWDDLSGALTECRRAVHDAPEDTAAVSMVAELAGLTGRMDLAVRAYGQLGRLLPLDARPLVRQARLLVSMGRHPEAVAAGEEAVLRNPEYVEAYQVLGRAHLAQGELSAAMLRFQQAVHLNPEHGFALNNLGFTYLRAGENQKAAEALTQAAALLPHVAYVHNNLGVAFERLGQEDDARAAYAAAMHLSPRYVQARVNADRMRRMAQVDVGGAQTPRGQSRSTQGEGVTSP</sequence>
<dbReference type="SUPFAM" id="SSF48452">
    <property type="entry name" value="TPR-like"/>
    <property type="match status" value="1"/>
</dbReference>
<dbReference type="Proteomes" id="UP000009026">
    <property type="component" value="Chromosome"/>
</dbReference>
<dbReference type="InterPro" id="IPR011990">
    <property type="entry name" value="TPR-like_helical_dom_sf"/>
</dbReference>
<evidence type="ECO:0000256" key="1">
    <source>
        <dbReference type="PROSITE-ProRule" id="PRU00339"/>
    </source>
</evidence>
<protein>
    <submittedName>
        <fullName evidence="4">TPR repeat protein</fullName>
    </submittedName>
</protein>
<dbReference type="PANTHER" id="PTHR44998">
    <property type="match status" value="1"/>
</dbReference>
<organism evidence="4 5">
    <name type="scientific">Pseudomyxococcus hansupus</name>
    <dbReference type="NCBI Taxonomy" id="1297742"/>
    <lineage>
        <taxon>Bacteria</taxon>
        <taxon>Pseudomonadati</taxon>
        <taxon>Myxococcota</taxon>
        <taxon>Myxococcia</taxon>
        <taxon>Myxococcales</taxon>
        <taxon>Cystobacterineae</taxon>
        <taxon>Myxococcaceae</taxon>
        <taxon>Pseudomyxococcus</taxon>
    </lineage>
</organism>
<reference evidence="4 5" key="1">
    <citation type="journal article" date="2016" name="PLoS ONE">
        <title>Complete Genome Sequence and Comparative Genomics of a Novel Myxobacterium Myxococcus hansupus.</title>
        <authorList>
            <person name="Sharma G."/>
            <person name="Narwani T."/>
            <person name="Subramanian S."/>
        </authorList>
    </citation>
    <scope>NUCLEOTIDE SEQUENCE [LARGE SCALE GENOMIC DNA]</scope>
    <source>
        <strain evidence="5">mixupus</strain>
    </source>
</reference>
<feature type="repeat" description="TPR" evidence="1">
    <location>
        <begin position="280"/>
        <end position="313"/>
    </location>
</feature>
<evidence type="ECO:0000313" key="5">
    <source>
        <dbReference type="Proteomes" id="UP000009026"/>
    </source>
</evidence>
<dbReference type="Pfam" id="PF13432">
    <property type="entry name" value="TPR_16"/>
    <property type="match status" value="2"/>
</dbReference>
<dbReference type="SMART" id="SM00028">
    <property type="entry name" value="TPR"/>
    <property type="match status" value="4"/>
</dbReference>
<feature type="transmembrane region" description="Helical" evidence="3">
    <location>
        <begin position="20"/>
        <end position="39"/>
    </location>
</feature>
<gene>
    <name evidence="4" type="ORF">A176_001695</name>
</gene>
<dbReference type="Gene3D" id="1.25.40.10">
    <property type="entry name" value="Tetratricopeptide repeat domain"/>
    <property type="match status" value="1"/>
</dbReference>
<feature type="repeat" description="TPR" evidence="1">
    <location>
        <begin position="314"/>
        <end position="347"/>
    </location>
</feature>
<proteinExistence type="predicted"/>
<dbReference type="OrthoDB" id="5507195at2"/>
<keyword evidence="3" id="KW-1133">Transmembrane helix</keyword>
<dbReference type="PATRIC" id="fig|1297742.4.peg.1715"/>
<accession>A0A0H4WT96</accession>
<dbReference type="GO" id="GO:0006493">
    <property type="term" value="P:protein O-linked glycosylation"/>
    <property type="evidence" value="ECO:0007669"/>
    <property type="project" value="TreeGrafter"/>
</dbReference>